<feature type="signal peptide" evidence="2">
    <location>
        <begin position="1"/>
        <end position="29"/>
    </location>
</feature>
<keyword evidence="4" id="KW-1185">Reference proteome</keyword>
<name>A0ABW1X087_9ACTN</name>
<protein>
    <submittedName>
        <fullName evidence="3">Uncharacterized protein</fullName>
    </submittedName>
</protein>
<feature type="chain" id="PRO_5045418104" evidence="2">
    <location>
        <begin position="30"/>
        <end position="323"/>
    </location>
</feature>
<evidence type="ECO:0000313" key="4">
    <source>
        <dbReference type="Proteomes" id="UP001596266"/>
    </source>
</evidence>
<feature type="compositionally biased region" description="Low complexity" evidence="1">
    <location>
        <begin position="33"/>
        <end position="52"/>
    </location>
</feature>
<evidence type="ECO:0000256" key="1">
    <source>
        <dbReference type="SAM" id="MobiDB-lite"/>
    </source>
</evidence>
<feature type="region of interest" description="Disordered" evidence="1">
    <location>
        <begin position="33"/>
        <end position="58"/>
    </location>
</feature>
<gene>
    <name evidence="3" type="ORF">ACFP57_07800</name>
</gene>
<comment type="caution">
    <text evidence="3">The sequence shown here is derived from an EMBL/GenBank/DDBJ whole genome shotgun (WGS) entry which is preliminary data.</text>
</comment>
<evidence type="ECO:0000256" key="2">
    <source>
        <dbReference type="SAM" id="SignalP"/>
    </source>
</evidence>
<organism evidence="3 4">
    <name type="scientific">Luteococcus sanguinis</name>
    <dbReference type="NCBI Taxonomy" id="174038"/>
    <lineage>
        <taxon>Bacteria</taxon>
        <taxon>Bacillati</taxon>
        <taxon>Actinomycetota</taxon>
        <taxon>Actinomycetes</taxon>
        <taxon>Propionibacteriales</taxon>
        <taxon>Propionibacteriaceae</taxon>
        <taxon>Luteococcus</taxon>
    </lineage>
</organism>
<evidence type="ECO:0000313" key="3">
    <source>
        <dbReference type="EMBL" id="MFC6396885.1"/>
    </source>
</evidence>
<proteinExistence type="predicted"/>
<reference evidence="4" key="1">
    <citation type="journal article" date="2019" name="Int. J. Syst. Evol. Microbiol.">
        <title>The Global Catalogue of Microorganisms (GCM) 10K type strain sequencing project: providing services to taxonomists for standard genome sequencing and annotation.</title>
        <authorList>
            <consortium name="The Broad Institute Genomics Platform"/>
            <consortium name="The Broad Institute Genome Sequencing Center for Infectious Disease"/>
            <person name="Wu L."/>
            <person name="Ma J."/>
        </authorList>
    </citation>
    <scope>NUCLEOTIDE SEQUENCE [LARGE SCALE GENOMIC DNA]</scope>
    <source>
        <strain evidence="4">CGMCC 1.15277</strain>
    </source>
</reference>
<sequence length="323" mass="33802">MSTNPSSSAVRLVAGLCGAVVLLTSSCTASGVAQSPSSSASPSTVQPAASASGNSDLTRPGRAQAVVAKLAQQAGTLPIIKVDLSATTASLSAVKDGKVVAWQWEDGVVTPTDSDIEYVEQASFTPADFALDDLGSLFRAAAQISGSSSNQELQIVDYNAGQVLMTVTTRPESMPVFFRRDGTAINRLDFTTTAGFTEAIRDAAGDDRVLAIGWSPNEGLWSDAPGSEAGVVVRTTRQAKVPAWTSSRKASATGLRFPASVVDAAVLAKLAVQLPQRYQADEQDVSFTIHRVDRMVSPVIEWTVGGRRVITTLSGTDISDQLP</sequence>
<dbReference type="Proteomes" id="UP001596266">
    <property type="component" value="Unassembled WGS sequence"/>
</dbReference>
<dbReference type="EMBL" id="JBHSUA010000015">
    <property type="protein sequence ID" value="MFC6396885.1"/>
    <property type="molecule type" value="Genomic_DNA"/>
</dbReference>
<accession>A0ABW1X087</accession>
<dbReference type="RefSeq" id="WP_343884117.1">
    <property type="nucleotide sequence ID" value="NZ_BAAAKI010000001.1"/>
</dbReference>
<keyword evidence="2" id="KW-0732">Signal</keyword>